<dbReference type="GO" id="GO:0000155">
    <property type="term" value="F:phosphorelay sensor kinase activity"/>
    <property type="evidence" value="ECO:0007669"/>
    <property type="project" value="InterPro"/>
</dbReference>
<evidence type="ECO:0000256" key="2">
    <source>
        <dbReference type="ARBA" id="ARBA00004236"/>
    </source>
</evidence>
<dbReference type="PRINTS" id="PR00344">
    <property type="entry name" value="BCTRLSENSOR"/>
</dbReference>
<reference evidence="15 16" key="1">
    <citation type="journal article" date="2019" name="Nat. Med.">
        <title>A library of human gut bacterial isolates paired with longitudinal multiomics data enables mechanistic microbiome research.</title>
        <authorList>
            <person name="Poyet M."/>
            <person name="Groussin M."/>
            <person name="Gibbons S.M."/>
            <person name="Avila-Pacheco J."/>
            <person name="Jiang X."/>
            <person name="Kearney S.M."/>
            <person name="Perrotta A.R."/>
            <person name="Berdy B."/>
            <person name="Zhao S."/>
            <person name="Lieberman T.D."/>
            <person name="Swanson P.K."/>
            <person name="Smith M."/>
            <person name="Roesemann S."/>
            <person name="Alexander J.E."/>
            <person name="Rich S.A."/>
            <person name="Livny J."/>
            <person name="Vlamakis H."/>
            <person name="Clish C."/>
            <person name="Bullock K."/>
            <person name="Deik A."/>
            <person name="Scott J."/>
            <person name="Pierce K.A."/>
            <person name="Xavier R.J."/>
            <person name="Alm E.J."/>
        </authorList>
    </citation>
    <scope>NUCLEOTIDE SEQUENCE [LARGE SCALE GENOMIC DNA]</scope>
    <source>
        <strain evidence="15 16">BIOML-A11</strain>
    </source>
</reference>
<dbReference type="AlphaFoldDB" id="A0A7J5HPK1"/>
<evidence type="ECO:0000256" key="1">
    <source>
        <dbReference type="ARBA" id="ARBA00000085"/>
    </source>
</evidence>
<comment type="caution">
    <text evidence="15">The sequence shown here is derived from an EMBL/GenBank/DDBJ whole genome shotgun (WGS) entry which is preliminary data.</text>
</comment>
<gene>
    <name evidence="15" type="ORF">GAP55_04155</name>
</gene>
<dbReference type="EMBL" id="WCTR01000003">
    <property type="protein sequence ID" value="KAB4214608.1"/>
    <property type="molecule type" value="Genomic_DNA"/>
</dbReference>
<dbReference type="FunFam" id="3.30.565.10:FF:000023">
    <property type="entry name" value="PAS domain-containing sensor histidine kinase"/>
    <property type="match status" value="1"/>
</dbReference>
<dbReference type="Gene3D" id="3.30.565.10">
    <property type="entry name" value="Histidine kinase-like ATPase, C-terminal domain"/>
    <property type="match status" value="1"/>
</dbReference>
<keyword evidence="7" id="KW-0812">Transmembrane</keyword>
<keyword evidence="8" id="KW-0547">Nucleotide-binding</keyword>
<dbReference type="PANTHER" id="PTHR43711">
    <property type="entry name" value="TWO-COMPONENT HISTIDINE KINASE"/>
    <property type="match status" value="1"/>
</dbReference>
<dbReference type="Pfam" id="PF00512">
    <property type="entry name" value="HisKA"/>
    <property type="match status" value="1"/>
</dbReference>
<evidence type="ECO:0000256" key="4">
    <source>
        <dbReference type="ARBA" id="ARBA00022475"/>
    </source>
</evidence>
<dbReference type="SMART" id="SM00387">
    <property type="entry name" value="HATPase_c"/>
    <property type="match status" value="1"/>
</dbReference>
<name>A0A7J5HPK1_BACUN</name>
<keyword evidence="9 15" id="KW-0418">Kinase</keyword>
<evidence type="ECO:0000313" key="15">
    <source>
        <dbReference type="EMBL" id="KAB4214608.1"/>
    </source>
</evidence>
<accession>A0A7J5HPK1</accession>
<dbReference type="Gene3D" id="1.10.287.130">
    <property type="match status" value="1"/>
</dbReference>
<evidence type="ECO:0000256" key="12">
    <source>
        <dbReference type="ARBA" id="ARBA00023012"/>
    </source>
</evidence>
<dbReference type="CDD" id="cd00082">
    <property type="entry name" value="HisKA"/>
    <property type="match status" value="1"/>
</dbReference>
<feature type="domain" description="Histidine kinase" evidence="14">
    <location>
        <begin position="25"/>
        <end position="237"/>
    </location>
</feature>
<keyword evidence="4" id="KW-1003">Cell membrane</keyword>
<evidence type="ECO:0000256" key="10">
    <source>
        <dbReference type="ARBA" id="ARBA00022840"/>
    </source>
</evidence>
<dbReference type="InterPro" id="IPR036097">
    <property type="entry name" value="HisK_dim/P_sf"/>
</dbReference>
<dbReference type="GO" id="GO:0005886">
    <property type="term" value="C:plasma membrane"/>
    <property type="evidence" value="ECO:0007669"/>
    <property type="project" value="UniProtKB-SubCell"/>
</dbReference>
<dbReference type="InterPro" id="IPR004358">
    <property type="entry name" value="Sig_transdc_His_kin-like_C"/>
</dbReference>
<dbReference type="Pfam" id="PF02518">
    <property type="entry name" value="HATPase_c"/>
    <property type="match status" value="1"/>
</dbReference>
<evidence type="ECO:0000256" key="3">
    <source>
        <dbReference type="ARBA" id="ARBA00012438"/>
    </source>
</evidence>
<dbReference type="InterPro" id="IPR005467">
    <property type="entry name" value="His_kinase_dom"/>
</dbReference>
<dbReference type="GO" id="GO:0005524">
    <property type="term" value="F:ATP binding"/>
    <property type="evidence" value="ECO:0007669"/>
    <property type="project" value="UniProtKB-KW"/>
</dbReference>
<evidence type="ECO:0000256" key="8">
    <source>
        <dbReference type="ARBA" id="ARBA00022741"/>
    </source>
</evidence>
<comment type="catalytic activity">
    <reaction evidence="1">
        <text>ATP + protein L-histidine = ADP + protein N-phospho-L-histidine.</text>
        <dbReference type="EC" id="2.7.13.3"/>
    </reaction>
</comment>
<keyword evidence="13" id="KW-0472">Membrane</keyword>
<evidence type="ECO:0000256" key="11">
    <source>
        <dbReference type="ARBA" id="ARBA00022989"/>
    </source>
</evidence>
<comment type="subcellular location">
    <subcellularLocation>
        <location evidence="2">Cell membrane</location>
    </subcellularLocation>
</comment>
<evidence type="ECO:0000256" key="13">
    <source>
        <dbReference type="ARBA" id="ARBA00023136"/>
    </source>
</evidence>
<keyword evidence="6" id="KW-0808">Transferase</keyword>
<organism evidence="15 16">
    <name type="scientific">Bacteroides uniformis</name>
    <dbReference type="NCBI Taxonomy" id="820"/>
    <lineage>
        <taxon>Bacteria</taxon>
        <taxon>Pseudomonadati</taxon>
        <taxon>Bacteroidota</taxon>
        <taxon>Bacteroidia</taxon>
        <taxon>Bacteroidales</taxon>
        <taxon>Bacteroidaceae</taxon>
        <taxon>Bacteroides</taxon>
    </lineage>
</organism>
<evidence type="ECO:0000256" key="9">
    <source>
        <dbReference type="ARBA" id="ARBA00022777"/>
    </source>
</evidence>
<keyword evidence="10" id="KW-0067">ATP-binding</keyword>
<keyword evidence="5" id="KW-0597">Phosphoprotein</keyword>
<dbReference type="FunFam" id="1.10.287.130:FF:000004">
    <property type="entry name" value="Ethylene receptor 1"/>
    <property type="match status" value="1"/>
</dbReference>
<proteinExistence type="predicted"/>
<dbReference type="SUPFAM" id="SSF55874">
    <property type="entry name" value="ATPase domain of HSP90 chaperone/DNA topoisomerase II/histidine kinase"/>
    <property type="match status" value="1"/>
</dbReference>
<dbReference type="InterPro" id="IPR003661">
    <property type="entry name" value="HisK_dim/P_dom"/>
</dbReference>
<evidence type="ECO:0000313" key="16">
    <source>
        <dbReference type="Proteomes" id="UP000466952"/>
    </source>
</evidence>
<dbReference type="SMART" id="SM00388">
    <property type="entry name" value="HisKA"/>
    <property type="match status" value="1"/>
</dbReference>
<dbReference type="InterPro" id="IPR003594">
    <property type="entry name" value="HATPase_dom"/>
</dbReference>
<evidence type="ECO:0000256" key="5">
    <source>
        <dbReference type="ARBA" id="ARBA00022553"/>
    </source>
</evidence>
<keyword evidence="11" id="KW-1133">Transmembrane helix</keyword>
<dbReference type="PANTHER" id="PTHR43711:SF31">
    <property type="entry name" value="HISTIDINE KINASE"/>
    <property type="match status" value="1"/>
</dbReference>
<dbReference type="PROSITE" id="PS50109">
    <property type="entry name" value="HIS_KIN"/>
    <property type="match status" value="1"/>
</dbReference>
<sequence>MERKLRLAKEEAEESNRIKSAFLANMSHEIRTPLNAIVGFSSILATEVSEEERVEYLDIIERNNELLLQLINDILDLSKIEAGTLEYVYANVDINKMVSEIEQATSIRLTNKDVRLVTVTPLPGLLLYTDQRRITQVFNNFISNALKFTAAGSITIGYGMPENSYIRFYVTDTGTGISSENAQGIFNRFVKLDSFKQGTGLGLAISQNIVKELKGEIGVESQLSKGSTFWFTLPFYKMDAHRSIFP</sequence>
<protein>
    <recommendedName>
        <fullName evidence="3">histidine kinase</fullName>
        <ecNumber evidence="3">2.7.13.3</ecNumber>
    </recommendedName>
</protein>
<evidence type="ECO:0000256" key="7">
    <source>
        <dbReference type="ARBA" id="ARBA00022692"/>
    </source>
</evidence>
<dbReference type="InterPro" id="IPR036890">
    <property type="entry name" value="HATPase_C_sf"/>
</dbReference>
<dbReference type="SUPFAM" id="SSF47384">
    <property type="entry name" value="Homodimeric domain of signal transducing histidine kinase"/>
    <property type="match status" value="1"/>
</dbReference>
<keyword evidence="12" id="KW-0902">Two-component regulatory system</keyword>
<dbReference type="Proteomes" id="UP000466952">
    <property type="component" value="Unassembled WGS sequence"/>
</dbReference>
<dbReference type="InterPro" id="IPR050736">
    <property type="entry name" value="Sensor_HK_Regulatory"/>
</dbReference>
<dbReference type="EC" id="2.7.13.3" evidence="3"/>
<evidence type="ECO:0000256" key="6">
    <source>
        <dbReference type="ARBA" id="ARBA00022679"/>
    </source>
</evidence>
<evidence type="ECO:0000259" key="14">
    <source>
        <dbReference type="PROSITE" id="PS50109"/>
    </source>
</evidence>